<dbReference type="GO" id="GO:0008270">
    <property type="term" value="F:zinc ion binding"/>
    <property type="evidence" value="ECO:0007669"/>
    <property type="project" value="TreeGrafter"/>
</dbReference>
<organism evidence="7 8">
    <name type="scientific">Thermanaeromonas toyohensis ToBE</name>
    <dbReference type="NCBI Taxonomy" id="698762"/>
    <lineage>
        <taxon>Bacteria</taxon>
        <taxon>Bacillati</taxon>
        <taxon>Bacillota</taxon>
        <taxon>Clostridia</taxon>
        <taxon>Neomoorellales</taxon>
        <taxon>Neomoorellaceae</taxon>
        <taxon>Thermanaeromonas</taxon>
    </lineage>
</organism>
<dbReference type="SUPFAM" id="SSF102712">
    <property type="entry name" value="JAB1/MPN domain"/>
    <property type="match status" value="1"/>
</dbReference>
<dbReference type="GO" id="GO:0008235">
    <property type="term" value="F:metalloexopeptidase activity"/>
    <property type="evidence" value="ECO:0007669"/>
    <property type="project" value="TreeGrafter"/>
</dbReference>
<evidence type="ECO:0000256" key="1">
    <source>
        <dbReference type="ARBA" id="ARBA00022670"/>
    </source>
</evidence>
<dbReference type="RefSeq" id="WP_084666103.1">
    <property type="nucleotide sequence ID" value="NZ_LT838272.1"/>
</dbReference>
<dbReference type="GO" id="GO:0000502">
    <property type="term" value="C:proteasome complex"/>
    <property type="evidence" value="ECO:0007669"/>
    <property type="project" value="UniProtKB-KW"/>
</dbReference>
<accession>A0A1W1VZD0</accession>
<keyword evidence="1" id="KW-0645">Protease</keyword>
<evidence type="ECO:0000256" key="2">
    <source>
        <dbReference type="ARBA" id="ARBA00022723"/>
    </source>
</evidence>
<feature type="domain" description="MPN" evidence="6">
    <location>
        <begin position="1"/>
        <end position="131"/>
    </location>
</feature>
<evidence type="ECO:0000256" key="4">
    <source>
        <dbReference type="ARBA" id="ARBA00022833"/>
    </source>
</evidence>
<reference evidence="7 8" key="1">
    <citation type="submission" date="2017-04" db="EMBL/GenBank/DDBJ databases">
        <authorList>
            <person name="Afonso C.L."/>
            <person name="Miller P.J."/>
            <person name="Scott M.A."/>
            <person name="Spackman E."/>
            <person name="Goraichik I."/>
            <person name="Dimitrov K.M."/>
            <person name="Suarez D.L."/>
            <person name="Swayne D.E."/>
        </authorList>
    </citation>
    <scope>NUCLEOTIDE SEQUENCE [LARGE SCALE GENOMIC DNA]</scope>
    <source>
        <strain evidence="7 8">ToBE</strain>
    </source>
</reference>
<keyword evidence="7" id="KW-0647">Proteasome</keyword>
<evidence type="ECO:0000313" key="7">
    <source>
        <dbReference type="EMBL" id="SMB98708.1"/>
    </source>
</evidence>
<dbReference type="SMART" id="SM00232">
    <property type="entry name" value="JAB_MPN"/>
    <property type="match status" value="1"/>
</dbReference>
<dbReference type="Proteomes" id="UP000192569">
    <property type="component" value="Chromosome I"/>
</dbReference>
<dbReference type="Gene3D" id="3.40.140.10">
    <property type="entry name" value="Cytidine Deaminase, domain 2"/>
    <property type="match status" value="1"/>
</dbReference>
<evidence type="ECO:0000256" key="3">
    <source>
        <dbReference type="ARBA" id="ARBA00022801"/>
    </source>
</evidence>
<evidence type="ECO:0000259" key="6">
    <source>
        <dbReference type="PROSITE" id="PS50249"/>
    </source>
</evidence>
<keyword evidence="5" id="KW-0482">Metalloprotease</keyword>
<dbReference type="PROSITE" id="PS50249">
    <property type="entry name" value="MPN"/>
    <property type="match status" value="1"/>
</dbReference>
<dbReference type="InterPro" id="IPR000555">
    <property type="entry name" value="JAMM/MPN+_dom"/>
</dbReference>
<dbReference type="CDD" id="cd08070">
    <property type="entry name" value="MPN_like"/>
    <property type="match status" value="1"/>
</dbReference>
<dbReference type="PANTHER" id="PTHR34858:SF1">
    <property type="entry name" value="CYSO-CYSTEINE PEPTIDASE"/>
    <property type="match status" value="1"/>
</dbReference>
<dbReference type="Pfam" id="PF14464">
    <property type="entry name" value="Prok-JAB"/>
    <property type="match status" value="1"/>
</dbReference>
<dbReference type="AlphaFoldDB" id="A0A1W1VZD0"/>
<evidence type="ECO:0000313" key="8">
    <source>
        <dbReference type="Proteomes" id="UP000192569"/>
    </source>
</evidence>
<keyword evidence="8" id="KW-1185">Reference proteome</keyword>
<dbReference type="OrthoDB" id="9802958at2"/>
<gene>
    <name evidence="7" type="ORF">SAMN00808754_2508</name>
</gene>
<keyword evidence="4" id="KW-0862">Zinc</keyword>
<dbReference type="PANTHER" id="PTHR34858">
    <property type="entry name" value="CYSO-CYSTEINE PEPTIDASE"/>
    <property type="match status" value="1"/>
</dbReference>
<evidence type="ECO:0000256" key="5">
    <source>
        <dbReference type="ARBA" id="ARBA00023049"/>
    </source>
</evidence>
<name>A0A1W1VZD0_9FIRM</name>
<dbReference type="STRING" id="698762.SAMN00808754_2508"/>
<proteinExistence type="predicted"/>
<keyword evidence="3" id="KW-0378">Hydrolase</keyword>
<dbReference type="FunFam" id="3.40.140.10:FF:000085">
    <property type="entry name" value="Mov34/MPN/PAD-1 family protein"/>
    <property type="match status" value="1"/>
</dbReference>
<dbReference type="InterPro" id="IPR051929">
    <property type="entry name" value="VirAsm_ModProt"/>
</dbReference>
<dbReference type="GO" id="GO:0006508">
    <property type="term" value="P:proteolysis"/>
    <property type="evidence" value="ECO:0007669"/>
    <property type="project" value="UniProtKB-KW"/>
</dbReference>
<keyword evidence="2" id="KW-0479">Metal-binding</keyword>
<dbReference type="InterPro" id="IPR037518">
    <property type="entry name" value="MPN"/>
</dbReference>
<protein>
    <submittedName>
        <fullName evidence="7">Proteasome lid subunit RPN8/RPN11, contains Jab1/MPN metalloenzyme (JAMM) motif</fullName>
    </submittedName>
</protein>
<dbReference type="InterPro" id="IPR028090">
    <property type="entry name" value="JAB_dom_prok"/>
</dbReference>
<sequence>MKLRWKLVEEMIAHAQNNLPNEACGILAGTGEEILAFYPATNAEHSPIRYTIEPQELLRIFREVESKGWEVRGIFHSHPVTEAYPSPTDVRLAFYPEALYFILSLRDPLQPVLRAFWIVDGDVREEPLKIL</sequence>
<dbReference type="EMBL" id="LT838272">
    <property type="protein sequence ID" value="SMB98708.1"/>
    <property type="molecule type" value="Genomic_DNA"/>
</dbReference>